<dbReference type="AlphaFoldDB" id="A0A8E5MFY7"/>
<protein>
    <submittedName>
        <fullName evidence="2">Uncharacterized protein</fullName>
    </submittedName>
</protein>
<feature type="compositionally biased region" description="Basic and acidic residues" evidence="1">
    <location>
        <begin position="12"/>
        <end position="22"/>
    </location>
</feature>
<accession>A0A8E5MFY7</accession>
<feature type="region of interest" description="Disordered" evidence="1">
    <location>
        <begin position="1"/>
        <end position="22"/>
    </location>
</feature>
<name>A0A8E5MFY7_USTVR</name>
<proteinExistence type="predicted"/>
<gene>
    <name evidence="2" type="ORF">UV8b_02602</name>
</gene>
<organism evidence="2 3">
    <name type="scientific">Ustilaginoidea virens</name>
    <name type="common">Rice false smut fungus</name>
    <name type="synonym">Villosiclava virens</name>
    <dbReference type="NCBI Taxonomy" id="1159556"/>
    <lineage>
        <taxon>Eukaryota</taxon>
        <taxon>Fungi</taxon>
        <taxon>Dikarya</taxon>
        <taxon>Ascomycota</taxon>
        <taxon>Pezizomycotina</taxon>
        <taxon>Sordariomycetes</taxon>
        <taxon>Hypocreomycetidae</taxon>
        <taxon>Hypocreales</taxon>
        <taxon>Clavicipitaceae</taxon>
        <taxon>Ustilaginoidea</taxon>
    </lineage>
</organism>
<evidence type="ECO:0000256" key="1">
    <source>
        <dbReference type="SAM" id="MobiDB-lite"/>
    </source>
</evidence>
<reference evidence="2" key="1">
    <citation type="submission" date="2020-03" db="EMBL/GenBank/DDBJ databases">
        <title>A mixture of massive structural variations and highly conserved coding sequences in Ustilaginoidea virens genome.</title>
        <authorList>
            <person name="Zhang K."/>
            <person name="Zhao Z."/>
            <person name="Zhang Z."/>
            <person name="Li Y."/>
            <person name="Hsiang T."/>
            <person name="Sun W."/>
        </authorList>
    </citation>
    <scope>NUCLEOTIDE SEQUENCE</scope>
    <source>
        <strain evidence="2">UV-8b</strain>
    </source>
</reference>
<dbReference type="RefSeq" id="XP_042996034.1">
    <property type="nucleotide sequence ID" value="XM_043140100.1"/>
</dbReference>
<dbReference type="Proteomes" id="UP000027002">
    <property type="component" value="Chromosome 2"/>
</dbReference>
<dbReference type="KEGG" id="uvi:66063380"/>
<dbReference type="EMBL" id="CP072754">
    <property type="protein sequence ID" value="QUC18361.1"/>
    <property type="molecule type" value="Genomic_DNA"/>
</dbReference>
<evidence type="ECO:0000313" key="3">
    <source>
        <dbReference type="Proteomes" id="UP000027002"/>
    </source>
</evidence>
<sequence>MPSKHSTQPHADLLDTDGHPSPLRRESGVAACLLDCSTARLLDCSLACSPLCLHAGAVWKLRRKKQAGKLGNGQAPEKLRTPALTIHGAHPVVFGEKSLMTTCSVHEGHRESCRHQVH</sequence>
<evidence type="ECO:0000313" key="2">
    <source>
        <dbReference type="EMBL" id="QUC18361.1"/>
    </source>
</evidence>
<dbReference type="GeneID" id="66063380"/>
<keyword evidence="3" id="KW-1185">Reference proteome</keyword>